<evidence type="ECO:0000256" key="4">
    <source>
        <dbReference type="ARBA" id="ARBA00022741"/>
    </source>
</evidence>
<dbReference type="KEGG" id="qsa:O6P43_009473"/>
<gene>
    <name evidence="8" type="ORF">O6P43_009473</name>
</gene>
<comment type="similarity">
    <text evidence="2 7">Belongs to the actin family.</text>
</comment>
<dbReference type="InterPro" id="IPR004000">
    <property type="entry name" value="Actin"/>
</dbReference>
<dbReference type="PANTHER" id="PTHR11937">
    <property type="entry name" value="ACTIN"/>
    <property type="match status" value="1"/>
</dbReference>
<keyword evidence="5" id="KW-0067">ATP-binding</keyword>
<dbReference type="EMBL" id="JARAOO010000004">
    <property type="protein sequence ID" value="KAJ7971440.1"/>
    <property type="molecule type" value="Genomic_DNA"/>
</dbReference>
<dbReference type="Gene3D" id="3.30.420.40">
    <property type="match status" value="1"/>
</dbReference>
<proteinExistence type="inferred from homology"/>
<protein>
    <submittedName>
        <fullName evidence="8">Actin</fullName>
    </submittedName>
</protein>
<evidence type="ECO:0000313" key="8">
    <source>
        <dbReference type="EMBL" id="KAJ7971440.1"/>
    </source>
</evidence>
<evidence type="ECO:0000256" key="2">
    <source>
        <dbReference type="ARBA" id="ARBA00006752"/>
    </source>
</evidence>
<dbReference type="FunFam" id="3.30.420.40:FF:000148">
    <property type="entry name" value="Actin, alpha skeletal muscle"/>
    <property type="match status" value="1"/>
</dbReference>
<keyword evidence="6" id="KW-0206">Cytoskeleton</keyword>
<dbReference type="SUPFAM" id="SSF53067">
    <property type="entry name" value="Actin-like ATPase domain"/>
    <property type="match status" value="2"/>
</dbReference>
<dbReference type="GO" id="GO:0005856">
    <property type="term" value="C:cytoskeleton"/>
    <property type="evidence" value="ECO:0007669"/>
    <property type="project" value="UniProtKB-SubCell"/>
</dbReference>
<keyword evidence="9" id="KW-1185">Reference proteome</keyword>
<evidence type="ECO:0000256" key="6">
    <source>
        <dbReference type="ARBA" id="ARBA00023212"/>
    </source>
</evidence>
<evidence type="ECO:0000256" key="3">
    <source>
        <dbReference type="ARBA" id="ARBA00022490"/>
    </source>
</evidence>
<dbReference type="PRINTS" id="PR00190">
    <property type="entry name" value="ACTIN"/>
</dbReference>
<evidence type="ECO:0000256" key="7">
    <source>
        <dbReference type="RuleBase" id="RU000487"/>
    </source>
</evidence>
<evidence type="ECO:0000313" key="9">
    <source>
        <dbReference type="Proteomes" id="UP001163823"/>
    </source>
</evidence>
<keyword evidence="3" id="KW-0963">Cytoplasm</keyword>
<dbReference type="AlphaFoldDB" id="A0AAD7VDC2"/>
<keyword evidence="4" id="KW-0547">Nucleotide-binding</keyword>
<organism evidence="8 9">
    <name type="scientific">Quillaja saponaria</name>
    <name type="common">Soap bark tree</name>
    <dbReference type="NCBI Taxonomy" id="32244"/>
    <lineage>
        <taxon>Eukaryota</taxon>
        <taxon>Viridiplantae</taxon>
        <taxon>Streptophyta</taxon>
        <taxon>Embryophyta</taxon>
        <taxon>Tracheophyta</taxon>
        <taxon>Spermatophyta</taxon>
        <taxon>Magnoliopsida</taxon>
        <taxon>eudicotyledons</taxon>
        <taxon>Gunneridae</taxon>
        <taxon>Pentapetalae</taxon>
        <taxon>rosids</taxon>
        <taxon>fabids</taxon>
        <taxon>Fabales</taxon>
        <taxon>Quillajaceae</taxon>
        <taxon>Quillaja</taxon>
    </lineage>
</organism>
<reference evidence="8" key="1">
    <citation type="journal article" date="2023" name="Science">
        <title>Elucidation of the pathway for biosynthesis of saponin adjuvants from the soapbark tree.</title>
        <authorList>
            <person name="Reed J."/>
            <person name="Orme A."/>
            <person name="El-Demerdash A."/>
            <person name="Owen C."/>
            <person name="Martin L.B.B."/>
            <person name="Misra R.C."/>
            <person name="Kikuchi S."/>
            <person name="Rejzek M."/>
            <person name="Martin A.C."/>
            <person name="Harkess A."/>
            <person name="Leebens-Mack J."/>
            <person name="Louveau T."/>
            <person name="Stephenson M.J."/>
            <person name="Osbourn A."/>
        </authorList>
    </citation>
    <scope>NUCLEOTIDE SEQUENCE</scope>
    <source>
        <strain evidence="8">S10</strain>
    </source>
</reference>
<dbReference type="Proteomes" id="UP001163823">
    <property type="component" value="Chromosome 4"/>
</dbReference>
<evidence type="ECO:0000256" key="5">
    <source>
        <dbReference type="ARBA" id="ARBA00022840"/>
    </source>
</evidence>
<dbReference type="GO" id="GO:0005524">
    <property type="term" value="F:ATP binding"/>
    <property type="evidence" value="ECO:0007669"/>
    <property type="project" value="UniProtKB-KW"/>
</dbReference>
<comment type="caution">
    <text evidence="8">The sequence shown here is derived from an EMBL/GenBank/DDBJ whole genome shotgun (WGS) entry which is preliminary data.</text>
</comment>
<dbReference type="InterPro" id="IPR043129">
    <property type="entry name" value="ATPase_NBD"/>
</dbReference>
<dbReference type="PROSITE" id="PS01132">
    <property type="entry name" value="ACTINS_ACT_LIKE"/>
    <property type="match status" value="1"/>
</dbReference>
<dbReference type="SMART" id="SM00268">
    <property type="entry name" value="ACTIN"/>
    <property type="match status" value="1"/>
</dbReference>
<sequence>MFEKNMPIVCDNGTGYTKIGFAGDDGPTAVFPTIVGRHRIPKLMVSLERKDAYVGNEALQKRGILALNRPIDDLGFNERWDDMKRIWHHGFYNQLNVVPEEHPILLTEPGLNPKVNREKTTEIMFETFKTPAMSVARSSVLSLYASGRTTGIVMESGDSVSCTTPIYEGFALPHAIQRLKLAGRDIDSFFMKCLTEAGLGSDICDRETLRKVKEELAYTALDFEQELEKARNK</sequence>
<dbReference type="InterPro" id="IPR020902">
    <property type="entry name" value="Actin/actin-like_CS"/>
</dbReference>
<accession>A0AAD7VDC2</accession>
<name>A0AAD7VDC2_QUISA</name>
<evidence type="ECO:0000256" key="1">
    <source>
        <dbReference type="ARBA" id="ARBA00004245"/>
    </source>
</evidence>
<dbReference type="Pfam" id="PF00022">
    <property type="entry name" value="Actin"/>
    <property type="match status" value="1"/>
</dbReference>
<dbReference type="Gene3D" id="3.90.640.10">
    <property type="entry name" value="Actin, Chain A, domain 4"/>
    <property type="match status" value="1"/>
</dbReference>
<comment type="subcellular location">
    <subcellularLocation>
        <location evidence="1">Cytoplasm</location>
        <location evidence="1">Cytoskeleton</location>
    </subcellularLocation>
</comment>